<keyword evidence="2 5" id="KW-0963">Cytoplasm</keyword>
<dbReference type="Proteomes" id="UP001254608">
    <property type="component" value="Unassembled WGS sequence"/>
</dbReference>
<protein>
    <recommendedName>
        <fullName evidence="5">7-methyl-GTP pyrophosphatase</fullName>
        <shortName evidence="5">m(7)GTP pyrophosphatase</shortName>
        <ecNumber evidence="5">3.6.1.-</ecNumber>
    </recommendedName>
</protein>
<evidence type="ECO:0000256" key="2">
    <source>
        <dbReference type="ARBA" id="ARBA00022490"/>
    </source>
</evidence>
<keyword evidence="3 5" id="KW-0378">Hydrolase</keyword>
<organism evidence="6 7">
    <name type="scientific">Banduia mediterranea</name>
    <dbReference type="NCBI Taxonomy" id="3075609"/>
    <lineage>
        <taxon>Bacteria</taxon>
        <taxon>Pseudomonadati</taxon>
        <taxon>Pseudomonadota</taxon>
        <taxon>Gammaproteobacteria</taxon>
        <taxon>Nevskiales</taxon>
        <taxon>Algiphilaceae</taxon>
        <taxon>Banduia</taxon>
    </lineage>
</organism>
<dbReference type="NCBIfam" id="TIGR00172">
    <property type="entry name" value="maf"/>
    <property type="match status" value="1"/>
</dbReference>
<dbReference type="HAMAP" id="MF_00528">
    <property type="entry name" value="Maf"/>
    <property type="match status" value="1"/>
</dbReference>
<dbReference type="Pfam" id="PF02545">
    <property type="entry name" value="Maf"/>
    <property type="match status" value="1"/>
</dbReference>
<dbReference type="CDD" id="cd00555">
    <property type="entry name" value="Maf"/>
    <property type="match status" value="1"/>
</dbReference>
<feature type="active site" description="Proton acceptor" evidence="5">
    <location>
        <position position="71"/>
    </location>
</feature>
<dbReference type="SUPFAM" id="SSF52972">
    <property type="entry name" value="ITPase-like"/>
    <property type="match status" value="1"/>
</dbReference>
<comment type="caution">
    <text evidence="6">The sequence shown here is derived from an EMBL/GenBank/DDBJ whole genome shotgun (WGS) entry which is preliminary data.</text>
</comment>
<reference evidence="6 7" key="1">
    <citation type="submission" date="2023-09" db="EMBL/GenBank/DDBJ databases">
        <authorList>
            <person name="Rey-Velasco X."/>
        </authorList>
    </citation>
    <scope>NUCLEOTIDE SEQUENCE [LARGE SCALE GENOMIC DNA]</scope>
    <source>
        <strain evidence="6 7">W345</strain>
    </source>
</reference>
<dbReference type="PANTHER" id="PTHR43213">
    <property type="entry name" value="BIFUNCTIONAL DTTP/UTP PYROPHOSPHATASE/METHYLTRANSFERASE PROTEIN-RELATED"/>
    <property type="match status" value="1"/>
</dbReference>
<feature type="site" description="Important for substrate specificity" evidence="5">
    <location>
        <position position="72"/>
    </location>
</feature>
<comment type="function">
    <text evidence="5">Nucleoside triphosphate pyrophosphatase that hydrolyzes 7-methyl-GTP (m(7)GTP). May have a dual role in cell division arrest and in preventing the incorporation of modified nucleotides into cellular nucleic acids.</text>
</comment>
<accession>A0ABU2WIF8</accession>
<proteinExistence type="inferred from homology"/>
<comment type="cofactor">
    <cofactor evidence="5">
        <name>a divalent metal cation</name>
        <dbReference type="ChEBI" id="CHEBI:60240"/>
    </cofactor>
</comment>
<evidence type="ECO:0000313" key="6">
    <source>
        <dbReference type="EMBL" id="MDT0497657.1"/>
    </source>
</evidence>
<comment type="catalytic activity">
    <reaction evidence="5">
        <text>N(7)-methyl-GTP + H2O = N(7)-methyl-GMP + diphosphate + H(+)</text>
        <dbReference type="Rhea" id="RHEA:58744"/>
        <dbReference type="ChEBI" id="CHEBI:15377"/>
        <dbReference type="ChEBI" id="CHEBI:15378"/>
        <dbReference type="ChEBI" id="CHEBI:33019"/>
        <dbReference type="ChEBI" id="CHEBI:58285"/>
        <dbReference type="ChEBI" id="CHEBI:87133"/>
    </reaction>
</comment>
<keyword evidence="4 5" id="KW-0546">Nucleotide metabolism</keyword>
<dbReference type="PANTHER" id="PTHR43213:SF10">
    <property type="entry name" value="7-METHYL-GTP PYROPHOSPHATASE"/>
    <property type="match status" value="1"/>
</dbReference>
<dbReference type="Gene3D" id="3.90.950.10">
    <property type="match status" value="1"/>
</dbReference>
<evidence type="ECO:0000256" key="5">
    <source>
        <dbReference type="HAMAP-Rule" id="MF_00528"/>
    </source>
</evidence>
<dbReference type="InterPro" id="IPR029001">
    <property type="entry name" value="ITPase-like_fam"/>
</dbReference>
<comment type="subcellular location">
    <subcellularLocation>
        <location evidence="1 5">Cytoplasm</location>
    </subcellularLocation>
</comment>
<evidence type="ECO:0000256" key="4">
    <source>
        <dbReference type="ARBA" id="ARBA00023080"/>
    </source>
</evidence>
<comment type="similarity">
    <text evidence="5">Belongs to the Maf family. YceF subfamily.</text>
</comment>
<evidence type="ECO:0000256" key="1">
    <source>
        <dbReference type="ARBA" id="ARBA00004496"/>
    </source>
</evidence>
<sequence length="193" mass="20687">MSAAALILASQSRYRAELLGRLRLPFLTEAADIDETPGFDEPPAALAERLAEHKARHVAHRHPGAWVIGSDQVAACEGKLLGKPGALASARTQLAQLSGRLARFHTAVCLISPVGDARQALDTTTVRMRHLDSNQIERYLALEPALDCAGSFKCEGYGITLFESIDTSDPTALIGLPLIALSRLLSEAGWPLP</sequence>
<keyword evidence="7" id="KW-1185">Reference proteome</keyword>
<name>A0ABU2WIF8_9GAMM</name>
<feature type="site" description="Important for substrate specificity" evidence="5">
    <location>
        <position position="14"/>
    </location>
</feature>
<evidence type="ECO:0000313" key="7">
    <source>
        <dbReference type="Proteomes" id="UP001254608"/>
    </source>
</evidence>
<feature type="site" description="Important for substrate specificity" evidence="5">
    <location>
        <position position="155"/>
    </location>
</feature>
<evidence type="ECO:0000256" key="3">
    <source>
        <dbReference type="ARBA" id="ARBA00022801"/>
    </source>
</evidence>
<dbReference type="EMBL" id="JAVRIC010000012">
    <property type="protein sequence ID" value="MDT0497657.1"/>
    <property type="molecule type" value="Genomic_DNA"/>
</dbReference>
<dbReference type="EC" id="3.6.1.-" evidence="5"/>
<dbReference type="PIRSF" id="PIRSF006305">
    <property type="entry name" value="Maf"/>
    <property type="match status" value="1"/>
</dbReference>
<dbReference type="RefSeq" id="WP_311365050.1">
    <property type="nucleotide sequence ID" value="NZ_JAVRIC010000012.1"/>
</dbReference>
<gene>
    <name evidence="6" type="ORF">RM530_09815</name>
</gene>
<dbReference type="InterPro" id="IPR003697">
    <property type="entry name" value="Maf-like"/>
</dbReference>
<comment type="caution">
    <text evidence="5">Lacks conserved residue(s) required for the propagation of feature annotation.</text>
</comment>